<keyword evidence="3" id="KW-1185">Reference proteome</keyword>
<dbReference type="CDD" id="cd00090">
    <property type="entry name" value="HTH_ARSR"/>
    <property type="match status" value="1"/>
</dbReference>
<dbReference type="EMBL" id="JAVDQF010000001">
    <property type="protein sequence ID" value="MDR6270668.1"/>
    <property type="molecule type" value="Genomic_DNA"/>
</dbReference>
<evidence type="ECO:0000313" key="2">
    <source>
        <dbReference type="EMBL" id="MDR6270668.1"/>
    </source>
</evidence>
<dbReference type="GO" id="GO:0003677">
    <property type="term" value="F:DNA binding"/>
    <property type="evidence" value="ECO:0007669"/>
    <property type="project" value="UniProtKB-KW"/>
</dbReference>
<organism evidence="2 3">
    <name type="scientific">Arthrobacter russicus</name>
    <dbReference type="NCBI Taxonomy" id="172040"/>
    <lineage>
        <taxon>Bacteria</taxon>
        <taxon>Bacillati</taxon>
        <taxon>Actinomycetota</taxon>
        <taxon>Actinomycetes</taxon>
        <taxon>Micrococcales</taxon>
        <taxon>Micrococcaceae</taxon>
        <taxon>Arthrobacter</taxon>
    </lineage>
</organism>
<dbReference type="RefSeq" id="WP_296364019.1">
    <property type="nucleotide sequence ID" value="NZ_BAAAHY010000004.1"/>
</dbReference>
<reference evidence="2 3" key="1">
    <citation type="submission" date="2023-07" db="EMBL/GenBank/DDBJ databases">
        <title>Sequencing the genomes of 1000 actinobacteria strains.</title>
        <authorList>
            <person name="Klenk H.-P."/>
        </authorList>
    </citation>
    <scope>NUCLEOTIDE SEQUENCE [LARGE SCALE GENOMIC DNA]</scope>
    <source>
        <strain evidence="2 3">DSM 14555</strain>
    </source>
</reference>
<keyword evidence="2" id="KW-0238">DNA-binding</keyword>
<dbReference type="PROSITE" id="PS50987">
    <property type="entry name" value="HTH_ARSR_2"/>
    <property type="match status" value="1"/>
</dbReference>
<dbReference type="NCBIfam" id="NF033788">
    <property type="entry name" value="HTH_metalloreg"/>
    <property type="match status" value="1"/>
</dbReference>
<gene>
    <name evidence="2" type="ORF">JOE69_002906</name>
</gene>
<dbReference type="InterPro" id="IPR036388">
    <property type="entry name" value="WH-like_DNA-bd_sf"/>
</dbReference>
<proteinExistence type="predicted"/>
<dbReference type="InterPro" id="IPR001845">
    <property type="entry name" value="HTH_ArsR_DNA-bd_dom"/>
</dbReference>
<feature type="domain" description="HTH arsR-type" evidence="1">
    <location>
        <begin position="1"/>
        <end position="94"/>
    </location>
</feature>
<accession>A0ABU1JDZ8</accession>
<sequence length="114" mass="12667">MEFDEDRLDRAFAALGDPIRRRIIARLSISDATVKELAAPFDVSIQAISKHLQVLEAAGLISRSRDAQKRPCHLIKDNLAQLTGWINEYSSSVGEKFHRLEEVLDAGPAEAGRI</sequence>
<dbReference type="SMART" id="SM00418">
    <property type="entry name" value="HTH_ARSR"/>
    <property type="match status" value="1"/>
</dbReference>
<name>A0ABU1JDZ8_9MICC</name>
<dbReference type="SUPFAM" id="SSF46785">
    <property type="entry name" value="Winged helix' DNA-binding domain"/>
    <property type="match status" value="1"/>
</dbReference>
<dbReference type="PANTHER" id="PTHR38600">
    <property type="entry name" value="TRANSCRIPTIONAL REGULATORY PROTEIN"/>
    <property type="match status" value="1"/>
</dbReference>
<protein>
    <submittedName>
        <fullName evidence="2">DNA-binding transcriptional ArsR family regulator</fullName>
    </submittedName>
</protein>
<comment type="caution">
    <text evidence="2">The sequence shown here is derived from an EMBL/GenBank/DDBJ whole genome shotgun (WGS) entry which is preliminary data.</text>
</comment>
<dbReference type="Proteomes" id="UP001185069">
    <property type="component" value="Unassembled WGS sequence"/>
</dbReference>
<evidence type="ECO:0000259" key="1">
    <source>
        <dbReference type="PROSITE" id="PS50987"/>
    </source>
</evidence>
<evidence type="ECO:0000313" key="3">
    <source>
        <dbReference type="Proteomes" id="UP001185069"/>
    </source>
</evidence>
<dbReference type="InterPro" id="IPR011991">
    <property type="entry name" value="ArsR-like_HTH"/>
</dbReference>
<dbReference type="Pfam" id="PF12840">
    <property type="entry name" value="HTH_20"/>
    <property type="match status" value="1"/>
</dbReference>
<dbReference type="Gene3D" id="1.10.10.10">
    <property type="entry name" value="Winged helix-like DNA-binding domain superfamily/Winged helix DNA-binding domain"/>
    <property type="match status" value="1"/>
</dbReference>
<dbReference type="PANTHER" id="PTHR38600:SF2">
    <property type="entry name" value="SLL0088 PROTEIN"/>
    <property type="match status" value="1"/>
</dbReference>
<dbReference type="InterPro" id="IPR036390">
    <property type="entry name" value="WH_DNA-bd_sf"/>
</dbReference>